<reference evidence="3 4" key="1">
    <citation type="submission" date="2018-10" db="EMBL/GenBank/DDBJ databases">
        <title>Genome sequencing of Arthrobacter oryzae TNB02.</title>
        <authorList>
            <person name="Cho Y.-J."/>
            <person name="Cho A."/>
            <person name="Kim O.-S."/>
        </authorList>
    </citation>
    <scope>NUCLEOTIDE SEQUENCE [LARGE SCALE GENOMIC DNA]</scope>
    <source>
        <strain evidence="3 4">TNB02</strain>
    </source>
</reference>
<evidence type="ECO:0000313" key="3">
    <source>
        <dbReference type="EMBL" id="RNL55634.1"/>
    </source>
</evidence>
<feature type="domain" description="EAL" evidence="2">
    <location>
        <begin position="1"/>
        <end position="56"/>
    </location>
</feature>
<dbReference type="PROSITE" id="PS50883">
    <property type="entry name" value="EAL"/>
    <property type="match status" value="1"/>
</dbReference>
<evidence type="ECO:0000259" key="2">
    <source>
        <dbReference type="PROSITE" id="PS50883"/>
    </source>
</evidence>
<protein>
    <submittedName>
        <fullName evidence="3">EAL domain-containing protein</fullName>
    </submittedName>
</protein>
<dbReference type="AlphaFoldDB" id="A0A3N0C0P5"/>
<gene>
    <name evidence="3" type="ORF">D7003_09455</name>
</gene>
<proteinExistence type="predicted"/>
<dbReference type="PANTHER" id="PTHR33121">
    <property type="entry name" value="CYCLIC DI-GMP PHOSPHODIESTERASE PDEF"/>
    <property type="match status" value="1"/>
</dbReference>
<dbReference type="Gene3D" id="3.20.20.450">
    <property type="entry name" value="EAL domain"/>
    <property type="match status" value="1"/>
</dbReference>
<comment type="caution">
    <text evidence="3">The sequence shown here is derived from an EMBL/GenBank/DDBJ whole genome shotgun (WGS) entry which is preliminary data.</text>
</comment>
<dbReference type="PANTHER" id="PTHR33121:SF70">
    <property type="entry name" value="SIGNALING PROTEIN YKOW"/>
    <property type="match status" value="1"/>
</dbReference>
<feature type="region of interest" description="Disordered" evidence="1">
    <location>
        <begin position="38"/>
        <end position="102"/>
    </location>
</feature>
<dbReference type="InterPro" id="IPR050706">
    <property type="entry name" value="Cyclic-di-GMP_PDE-like"/>
</dbReference>
<dbReference type="OrthoDB" id="23692at2"/>
<sequence length="102" mass="11332">MITRAHNLGLAVTGEGIETTVQARRLIRLGSDSLQGYYFSRPSPNSAPHNNTPQTASGPDRLSKGTFAEMPWHMHVDQVPGRTLHTPSRRSSGRTLRKDWPL</sequence>
<dbReference type="InterPro" id="IPR001633">
    <property type="entry name" value="EAL_dom"/>
</dbReference>
<dbReference type="Pfam" id="PF00563">
    <property type="entry name" value="EAL"/>
    <property type="match status" value="1"/>
</dbReference>
<keyword evidence="4" id="KW-1185">Reference proteome</keyword>
<dbReference type="Proteomes" id="UP000273807">
    <property type="component" value="Unassembled WGS sequence"/>
</dbReference>
<accession>A0A3N0C0P5</accession>
<evidence type="ECO:0000256" key="1">
    <source>
        <dbReference type="SAM" id="MobiDB-lite"/>
    </source>
</evidence>
<dbReference type="InterPro" id="IPR035919">
    <property type="entry name" value="EAL_sf"/>
</dbReference>
<dbReference type="EMBL" id="RBED01000091">
    <property type="protein sequence ID" value="RNL55634.1"/>
    <property type="molecule type" value="Genomic_DNA"/>
</dbReference>
<feature type="compositionally biased region" description="Polar residues" evidence="1">
    <location>
        <begin position="42"/>
        <end position="57"/>
    </location>
</feature>
<evidence type="ECO:0000313" key="4">
    <source>
        <dbReference type="Proteomes" id="UP000273807"/>
    </source>
</evidence>
<organism evidence="3 4">
    <name type="scientific">Arthrobacter oryzae</name>
    <dbReference type="NCBI Taxonomy" id="409290"/>
    <lineage>
        <taxon>Bacteria</taxon>
        <taxon>Bacillati</taxon>
        <taxon>Actinomycetota</taxon>
        <taxon>Actinomycetes</taxon>
        <taxon>Micrococcales</taxon>
        <taxon>Micrococcaceae</taxon>
        <taxon>Arthrobacter</taxon>
    </lineage>
</organism>
<dbReference type="GO" id="GO:0071111">
    <property type="term" value="F:cyclic-guanylate-specific phosphodiesterase activity"/>
    <property type="evidence" value="ECO:0007669"/>
    <property type="project" value="InterPro"/>
</dbReference>
<dbReference type="SUPFAM" id="SSF141868">
    <property type="entry name" value="EAL domain-like"/>
    <property type="match status" value="1"/>
</dbReference>
<name>A0A3N0C0P5_9MICC</name>